<dbReference type="AlphaFoldDB" id="A0AA46DXV4"/>
<dbReference type="EMBL" id="SOBG01000007">
    <property type="protein sequence ID" value="TDT68608.1"/>
    <property type="molecule type" value="Genomic_DNA"/>
</dbReference>
<dbReference type="InterPro" id="IPR008927">
    <property type="entry name" value="6-PGluconate_DH-like_C_sf"/>
</dbReference>
<dbReference type="InterPro" id="IPR037108">
    <property type="entry name" value="TM1727-like_C_sf"/>
</dbReference>
<dbReference type="InterPro" id="IPR006115">
    <property type="entry name" value="6PGDH_NADP-bd"/>
</dbReference>
<keyword evidence="4" id="KW-1185">Reference proteome</keyword>
<dbReference type="Gene3D" id="3.40.50.720">
    <property type="entry name" value="NAD(P)-binding Rossmann-like Domain"/>
    <property type="match status" value="1"/>
</dbReference>
<proteinExistence type="predicted"/>
<feature type="domain" description="6-phosphogluconate dehydrogenase NADP-binding" evidence="1">
    <location>
        <begin position="2"/>
        <end position="106"/>
    </location>
</feature>
<organism evidence="3 4">
    <name type="scientific">Hypnocyclicus thermotrophus</name>
    <dbReference type="NCBI Taxonomy" id="1627895"/>
    <lineage>
        <taxon>Bacteria</taxon>
        <taxon>Fusobacteriati</taxon>
        <taxon>Fusobacteriota</taxon>
        <taxon>Fusobacteriia</taxon>
        <taxon>Fusobacteriales</taxon>
        <taxon>Fusobacteriaceae</taxon>
        <taxon>Hypnocyclicus</taxon>
    </lineage>
</organism>
<sequence>MNIGFIGSGKVGISLARYFKNKNIDIIGFYELDKNKIEKYNKEFTFFKKIKEFIENIDIIFITVNDDNIKIIREKLEKLGFENKILIHMSGSLPSKEIKIKKNFAYSIHPMFAFSDDNTQDIEKATFSIEGDREKIDYLVDFFNKLGNEILKIESDKKDIYHLSNVIVSNLVLSLIEIGINYLGECGIEKNEAKKAIFPLIENNINNIKVKNIEKAVTGPVERADIITLKKHLKVIKDVDKDLYIRLSSNLLKLSKLKNVDKDYTELVEILRSDKK</sequence>
<dbReference type="PANTHER" id="PTHR40459">
    <property type="entry name" value="CONSERVED HYPOTHETICAL ALANINE AND LEUCINE RICH PROTEIN"/>
    <property type="match status" value="1"/>
</dbReference>
<reference evidence="3 4" key="1">
    <citation type="submission" date="2019-03" db="EMBL/GenBank/DDBJ databases">
        <title>Genomic Encyclopedia of Type Strains, Phase IV (KMG-IV): sequencing the most valuable type-strain genomes for metagenomic binning, comparative biology and taxonomic classification.</title>
        <authorList>
            <person name="Goeker M."/>
        </authorList>
    </citation>
    <scope>NUCLEOTIDE SEQUENCE [LARGE SCALE GENOMIC DNA]</scope>
    <source>
        <strain evidence="3 4">DSM 100055</strain>
    </source>
</reference>
<evidence type="ECO:0000313" key="3">
    <source>
        <dbReference type="EMBL" id="TDT68608.1"/>
    </source>
</evidence>
<name>A0AA46DXV4_9FUSO</name>
<accession>A0AA46DXV4</accession>
<feature type="domain" description="DUF2520" evidence="2">
    <location>
        <begin position="126"/>
        <end position="249"/>
    </location>
</feature>
<comment type="caution">
    <text evidence="3">The sequence shown here is derived from an EMBL/GenBank/DDBJ whole genome shotgun (WGS) entry which is preliminary data.</text>
</comment>
<gene>
    <name evidence="3" type="ORF">EV215_1675</name>
</gene>
<evidence type="ECO:0000313" key="4">
    <source>
        <dbReference type="Proteomes" id="UP000294678"/>
    </source>
</evidence>
<dbReference type="Proteomes" id="UP000294678">
    <property type="component" value="Unassembled WGS sequence"/>
</dbReference>
<dbReference type="InterPro" id="IPR018931">
    <property type="entry name" value="DUF2520"/>
</dbReference>
<dbReference type="GO" id="GO:0050661">
    <property type="term" value="F:NADP binding"/>
    <property type="evidence" value="ECO:0007669"/>
    <property type="project" value="InterPro"/>
</dbReference>
<protein>
    <submittedName>
        <fullName evidence="3">6-phosphogluconate dehydrogenase-like protein</fullName>
    </submittedName>
</protein>
<dbReference type="Pfam" id="PF10728">
    <property type="entry name" value="DUF2520"/>
    <property type="match status" value="1"/>
</dbReference>
<dbReference type="SUPFAM" id="SSF48179">
    <property type="entry name" value="6-phosphogluconate dehydrogenase C-terminal domain-like"/>
    <property type="match status" value="1"/>
</dbReference>
<dbReference type="SUPFAM" id="SSF51735">
    <property type="entry name" value="NAD(P)-binding Rossmann-fold domains"/>
    <property type="match status" value="1"/>
</dbReference>
<dbReference type="InterPro" id="IPR036291">
    <property type="entry name" value="NAD(P)-bd_dom_sf"/>
</dbReference>
<dbReference type="Pfam" id="PF03446">
    <property type="entry name" value="NAD_binding_2"/>
    <property type="match status" value="1"/>
</dbReference>
<dbReference type="RefSeq" id="WP_134113542.1">
    <property type="nucleotide sequence ID" value="NZ_SOBG01000007.1"/>
</dbReference>
<evidence type="ECO:0000259" key="2">
    <source>
        <dbReference type="Pfam" id="PF10728"/>
    </source>
</evidence>
<dbReference type="Gene3D" id="1.10.1040.20">
    <property type="entry name" value="ProC-like, C-terminal domain"/>
    <property type="match status" value="1"/>
</dbReference>
<evidence type="ECO:0000259" key="1">
    <source>
        <dbReference type="Pfam" id="PF03446"/>
    </source>
</evidence>
<dbReference type="PANTHER" id="PTHR40459:SF1">
    <property type="entry name" value="CONSERVED HYPOTHETICAL ALANINE AND LEUCINE RICH PROTEIN"/>
    <property type="match status" value="1"/>
</dbReference>